<dbReference type="GO" id="GO:0008483">
    <property type="term" value="F:transaminase activity"/>
    <property type="evidence" value="ECO:0007669"/>
    <property type="project" value="UniProtKB-KW"/>
</dbReference>
<evidence type="ECO:0000259" key="7">
    <source>
        <dbReference type="PROSITE" id="PS50949"/>
    </source>
</evidence>
<dbReference type="CDD" id="cd00609">
    <property type="entry name" value="AAT_like"/>
    <property type="match status" value="1"/>
</dbReference>
<keyword evidence="6" id="KW-0804">Transcription</keyword>
<evidence type="ECO:0000313" key="9">
    <source>
        <dbReference type="Proteomes" id="UP001438292"/>
    </source>
</evidence>
<dbReference type="PANTHER" id="PTHR46577">
    <property type="entry name" value="HTH-TYPE TRANSCRIPTIONAL REGULATORY PROTEIN GABR"/>
    <property type="match status" value="1"/>
</dbReference>
<dbReference type="SUPFAM" id="SSF53383">
    <property type="entry name" value="PLP-dependent transferases"/>
    <property type="match status" value="1"/>
</dbReference>
<feature type="domain" description="HTH gntR-type" evidence="7">
    <location>
        <begin position="17"/>
        <end position="85"/>
    </location>
</feature>
<keyword evidence="4" id="KW-0805">Transcription regulation</keyword>
<dbReference type="InterPro" id="IPR015421">
    <property type="entry name" value="PyrdxlP-dep_Trfase_major"/>
</dbReference>
<evidence type="ECO:0000256" key="3">
    <source>
        <dbReference type="ARBA" id="ARBA00022898"/>
    </source>
</evidence>
<dbReference type="InterPro" id="IPR051446">
    <property type="entry name" value="HTH_trans_reg/aminotransferase"/>
</dbReference>
<organism evidence="8 9">
    <name type="scientific">Chromobacterium piscinae</name>
    <dbReference type="NCBI Taxonomy" id="686831"/>
    <lineage>
        <taxon>Bacteria</taxon>
        <taxon>Pseudomonadati</taxon>
        <taxon>Pseudomonadota</taxon>
        <taxon>Betaproteobacteria</taxon>
        <taxon>Neisseriales</taxon>
        <taxon>Chromobacteriaceae</taxon>
        <taxon>Chromobacterium</taxon>
    </lineage>
</organism>
<dbReference type="PANTHER" id="PTHR46577:SF1">
    <property type="entry name" value="HTH-TYPE TRANSCRIPTIONAL REGULATORY PROTEIN GABR"/>
    <property type="match status" value="1"/>
</dbReference>
<dbReference type="Proteomes" id="UP001438292">
    <property type="component" value="Unassembled WGS sequence"/>
</dbReference>
<comment type="caution">
    <text evidence="8">The sequence shown here is derived from an EMBL/GenBank/DDBJ whole genome shotgun (WGS) entry which is preliminary data.</text>
</comment>
<sequence>MLRPWPFLLSVARDGALPLHLQIVRQIADAVQRGRLAPGSALPGSRELAERLAINRKTVVLAYEELAAQGWVSAEGRRGTFVAASLPPPLREPVAGEALPPADWEDAAADGDLIDFSENVPDSRLIPFDALGRAYRRALIATARSGRLAYGDPRGEIGLRRALLRMLTMERGLTATLDNLCLARGSLMGIYLAGKALLKPGDAVALDRLSYPSARNAFRSQGAQCLDVACDGHGMLPDALEDLCRGHPVKAVYLTPHHQFPTTLMMPAERRLQLLALAERYDFHIIEDDYDHEFHFDHRPMPPLASLPGGRRVVYVGSLSKVLAPGLRVGYVVASAELIARCVDNILLIDRQGNPVTEQAVAELMDNGELKRHLRRAWRVYRERRQTLAEALDRELAGLAEFELPAGGLAVWLRFDPRLDMDRLVADARRHGVKILPGSHFTGDGSPEPGLRLCYADLEGARLRQGVARLARALRGQMASFAAEKVVAGIE</sequence>
<dbReference type="InterPro" id="IPR000524">
    <property type="entry name" value="Tscrpt_reg_HTH_GntR"/>
</dbReference>
<dbReference type="Pfam" id="PF00155">
    <property type="entry name" value="Aminotran_1_2"/>
    <property type="match status" value="1"/>
</dbReference>
<accession>A0ABV0H4F1</accession>
<dbReference type="InterPro" id="IPR004839">
    <property type="entry name" value="Aminotransferase_I/II_large"/>
</dbReference>
<evidence type="ECO:0000256" key="1">
    <source>
        <dbReference type="ARBA" id="ARBA00005384"/>
    </source>
</evidence>
<dbReference type="Gene3D" id="3.40.640.10">
    <property type="entry name" value="Type I PLP-dependent aspartate aminotransferase-like (Major domain)"/>
    <property type="match status" value="1"/>
</dbReference>
<keyword evidence="8" id="KW-0808">Transferase</keyword>
<dbReference type="InterPro" id="IPR036390">
    <property type="entry name" value="WH_DNA-bd_sf"/>
</dbReference>
<evidence type="ECO:0000313" key="8">
    <source>
        <dbReference type="EMBL" id="MEO3954968.1"/>
    </source>
</evidence>
<dbReference type="PROSITE" id="PS50949">
    <property type="entry name" value="HTH_GNTR"/>
    <property type="match status" value="1"/>
</dbReference>
<dbReference type="SMART" id="SM00345">
    <property type="entry name" value="HTH_GNTR"/>
    <property type="match status" value="1"/>
</dbReference>
<dbReference type="PRINTS" id="PR00035">
    <property type="entry name" value="HTHGNTR"/>
</dbReference>
<keyword evidence="3" id="KW-0663">Pyridoxal phosphate</keyword>
<name>A0ABV0H4F1_9NEIS</name>
<comment type="similarity">
    <text evidence="1">In the C-terminal section; belongs to the class-I pyridoxal-phosphate-dependent aminotransferase family.</text>
</comment>
<gene>
    <name evidence="8" type="ORF">ABH309_10915</name>
</gene>
<proteinExistence type="inferred from homology"/>
<evidence type="ECO:0000256" key="2">
    <source>
        <dbReference type="ARBA" id="ARBA00021531"/>
    </source>
</evidence>
<reference evidence="8 9" key="1">
    <citation type="submission" date="2024-05" db="EMBL/GenBank/DDBJ databases">
        <authorList>
            <person name="De Oliveira J.P."/>
            <person name="Noriler S.A."/>
            <person name="De Oliveira A.G."/>
            <person name="Sipoli D.S."/>
        </authorList>
    </citation>
    <scope>NUCLEOTIDE SEQUENCE [LARGE SCALE GENOMIC DNA]</scope>
    <source>
        <strain evidence="8 9">LABIM186</strain>
    </source>
</reference>
<dbReference type="Gene3D" id="1.10.10.10">
    <property type="entry name" value="Winged helix-like DNA-binding domain superfamily/Winged helix DNA-binding domain"/>
    <property type="match status" value="1"/>
</dbReference>
<protein>
    <recommendedName>
        <fullName evidence="2">Putative 8-amino-7-oxononanoate synthase</fullName>
    </recommendedName>
</protein>
<evidence type="ECO:0000256" key="4">
    <source>
        <dbReference type="ARBA" id="ARBA00023015"/>
    </source>
</evidence>
<dbReference type="CDD" id="cd07377">
    <property type="entry name" value="WHTH_GntR"/>
    <property type="match status" value="1"/>
</dbReference>
<dbReference type="SUPFAM" id="SSF46785">
    <property type="entry name" value="Winged helix' DNA-binding domain"/>
    <property type="match status" value="1"/>
</dbReference>
<dbReference type="Pfam" id="PF00392">
    <property type="entry name" value="GntR"/>
    <property type="match status" value="1"/>
</dbReference>
<evidence type="ECO:0000256" key="5">
    <source>
        <dbReference type="ARBA" id="ARBA00023125"/>
    </source>
</evidence>
<keyword evidence="8" id="KW-0032">Aminotransferase</keyword>
<evidence type="ECO:0000256" key="6">
    <source>
        <dbReference type="ARBA" id="ARBA00023163"/>
    </source>
</evidence>
<dbReference type="InterPro" id="IPR036388">
    <property type="entry name" value="WH-like_DNA-bd_sf"/>
</dbReference>
<dbReference type="RefSeq" id="WP_221667332.1">
    <property type="nucleotide sequence ID" value="NZ_JBDJHV010000030.1"/>
</dbReference>
<keyword evidence="9" id="KW-1185">Reference proteome</keyword>
<dbReference type="EMBL" id="JBDQQU010000011">
    <property type="protein sequence ID" value="MEO3954968.1"/>
    <property type="molecule type" value="Genomic_DNA"/>
</dbReference>
<keyword evidence="5" id="KW-0238">DNA-binding</keyword>
<dbReference type="InterPro" id="IPR015424">
    <property type="entry name" value="PyrdxlP-dep_Trfase"/>
</dbReference>